<name>A0A7X0DM13_NOVIT</name>
<evidence type="ECO:0000256" key="1">
    <source>
        <dbReference type="SAM" id="Coils"/>
    </source>
</evidence>
<proteinExistence type="predicted"/>
<organism evidence="4 5">
    <name type="scientific">Novispirillum itersonii</name>
    <name type="common">Aquaspirillum itersonii</name>
    <dbReference type="NCBI Taxonomy" id="189"/>
    <lineage>
        <taxon>Bacteria</taxon>
        <taxon>Pseudomonadati</taxon>
        <taxon>Pseudomonadota</taxon>
        <taxon>Alphaproteobacteria</taxon>
        <taxon>Rhodospirillales</taxon>
        <taxon>Novispirillaceae</taxon>
        <taxon>Novispirillum</taxon>
    </lineage>
</organism>
<feature type="transmembrane region" description="Helical" evidence="3">
    <location>
        <begin position="48"/>
        <end position="69"/>
    </location>
</feature>
<dbReference type="Proteomes" id="UP000544872">
    <property type="component" value="Unassembled WGS sequence"/>
</dbReference>
<dbReference type="AlphaFoldDB" id="A0A7X0DM13"/>
<feature type="region of interest" description="Disordered" evidence="2">
    <location>
        <begin position="1"/>
        <end position="44"/>
    </location>
</feature>
<evidence type="ECO:0000313" key="5">
    <source>
        <dbReference type="Proteomes" id="UP000544872"/>
    </source>
</evidence>
<gene>
    <name evidence="4" type="ORF">FHS48_001927</name>
</gene>
<sequence>MSDDQRTGETGTTVISPVREDTGGQLPPAPVPSGPAPSAPPPPRPRPALWVGNVLSLVWIGLITAYGVTGPGLDSLLAGPPLTVAALGAVATLPLLALWLLVILSDRSSSFRAEADYLKQQISLLVIPDDTGDSRFSRLSETLKEQTRALQDATRDAVTQAETVRAMLSRESGELVRITTDISKETTPALNRVAEQVKAVSDLVERITTTTETAETTLARRQSTLEETVRQADAATDRLANTFERHNGSLNGLNDELNRRTTALEGLIHRHDAALTSTRSTTEAFERTAQALITGADAAAATVARHAETIQTTLDGLTGQATAFGSLTADLKDQLGGFNDMLQKQADSLEDRHTRLTEAARTTTQELDAATAAALGDFNAFRDVATDALEGAQLAAAAIHDSSQQGESVRLLLQQQVRSLEDAIQRVGEEMHKVSQTCGEEVQVVAQATDRAAERIRHLSDLMSRSAVDVTRTTARAGVEIETVTEAVKQGAAQISTITADIHTAGEIIAAEADAVITHIRTATEGMLHSIDALTQTGQNFSAEAGHITHATHETTEAIRALADDLRTEADQFGMVTGHAIERADSLRLTLNAVMTDFEQAVESGTQRVEQSGMILHEGMDRFGTSARATMETLTGAGGALRAQVDSLNLLTEDTEDKLSRLNAAMQDSENAIAQAGARTAELVIRAGTEFNHHTEALMAGVQAAEEQVKAMESTRVDVNLQHFISETSYVIDQLHMAAIDITRLFSPSAEDDLWKRYYKGEQNAFLSFAAKAINRTQLGAVKKMYMENREFRQYVNRYLNECEIFMKAAHTNERGDILSAVFASSDMGRLYAVLARAIGRMEVN</sequence>
<evidence type="ECO:0000256" key="3">
    <source>
        <dbReference type="SAM" id="Phobius"/>
    </source>
</evidence>
<protein>
    <submittedName>
        <fullName evidence="4">ABC-type transporter Mla subunit MlaD</fullName>
    </submittedName>
</protein>
<dbReference type="EMBL" id="JACIIX010000006">
    <property type="protein sequence ID" value="MBB6210511.1"/>
    <property type="molecule type" value="Genomic_DNA"/>
</dbReference>
<keyword evidence="3" id="KW-0472">Membrane</keyword>
<dbReference type="RefSeq" id="WP_184263344.1">
    <property type="nucleotide sequence ID" value="NZ_JACIIX010000006.1"/>
</dbReference>
<keyword evidence="3" id="KW-1133">Transmembrane helix</keyword>
<feature type="coiled-coil region" evidence="1">
    <location>
        <begin position="652"/>
        <end position="722"/>
    </location>
</feature>
<evidence type="ECO:0000256" key="2">
    <source>
        <dbReference type="SAM" id="MobiDB-lite"/>
    </source>
</evidence>
<feature type="compositionally biased region" description="Pro residues" evidence="2">
    <location>
        <begin position="27"/>
        <end position="44"/>
    </location>
</feature>
<feature type="transmembrane region" description="Helical" evidence="3">
    <location>
        <begin position="81"/>
        <end position="104"/>
    </location>
</feature>
<keyword evidence="3" id="KW-0812">Transmembrane</keyword>
<keyword evidence="5" id="KW-1185">Reference proteome</keyword>
<feature type="coiled-coil region" evidence="1">
    <location>
        <begin position="339"/>
        <end position="366"/>
    </location>
</feature>
<reference evidence="4 5" key="1">
    <citation type="submission" date="2020-08" db="EMBL/GenBank/DDBJ databases">
        <title>Genomic Encyclopedia of Type Strains, Phase IV (KMG-IV): sequencing the most valuable type-strain genomes for metagenomic binning, comparative biology and taxonomic classification.</title>
        <authorList>
            <person name="Goeker M."/>
        </authorList>
    </citation>
    <scope>NUCLEOTIDE SEQUENCE [LARGE SCALE GENOMIC DNA]</scope>
    <source>
        <strain evidence="4 5">DSM 11590</strain>
    </source>
</reference>
<evidence type="ECO:0000313" key="4">
    <source>
        <dbReference type="EMBL" id="MBB6210511.1"/>
    </source>
</evidence>
<accession>A0A7X0DM13</accession>
<comment type="caution">
    <text evidence="4">The sequence shown here is derived from an EMBL/GenBank/DDBJ whole genome shotgun (WGS) entry which is preliminary data.</text>
</comment>
<keyword evidence="1" id="KW-0175">Coiled coil</keyword>